<keyword evidence="2" id="KW-0677">Repeat</keyword>
<reference evidence="7 8" key="1">
    <citation type="journal article" date="2014" name="Nat. Commun.">
        <title>Molecular traces of alternative social organization in a termite genome.</title>
        <authorList>
            <person name="Terrapon N."/>
            <person name="Li C."/>
            <person name="Robertson H.M."/>
            <person name="Ji L."/>
            <person name="Meng X."/>
            <person name="Booth W."/>
            <person name="Chen Z."/>
            <person name="Childers C.P."/>
            <person name="Glastad K.M."/>
            <person name="Gokhale K."/>
            <person name="Gowin J."/>
            <person name="Gronenberg W."/>
            <person name="Hermansen R.A."/>
            <person name="Hu H."/>
            <person name="Hunt B.G."/>
            <person name="Huylmans A.K."/>
            <person name="Khalil S.M."/>
            <person name="Mitchell R.D."/>
            <person name="Munoz-Torres M.C."/>
            <person name="Mustard J.A."/>
            <person name="Pan H."/>
            <person name="Reese J.T."/>
            <person name="Scharf M.E."/>
            <person name="Sun F."/>
            <person name="Vogel H."/>
            <person name="Xiao J."/>
            <person name="Yang W."/>
            <person name="Yang Z."/>
            <person name="Yang Z."/>
            <person name="Zhou J."/>
            <person name="Zhu J."/>
            <person name="Brent C.S."/>
            <person name="Elsik C.G."/>
            <person name="Goodisman M.A."/>
            <person name="Liberles D.A."/>
            <person name="Roe R.M."/>
            <person name="Vargo E.L."/>
            <person name="Vilcinskas A."/>
            <person name="Wang J."/>
            <person name="Bornberg-Bauer E."/>
            <person name="Korb J."/>
            <person name="Zhang G."/>
            <person name="Liebig J."/>
        </authorList>
    </citation>
    <scope>NUCLEOTIDE SEQUENCE [LARGE SCALE GENOMIC DNA]</scope>
    <source>
        <tissue evidence="7">Whole organism</tissue>
    </source>
</reference>
<feature type="domain" description="Gem-associated protein 5 second beta-propeller" evidence="6">
    <location>
        <begin position="416"/>
        <end position="727"/>
    </location>
</feature>
<proteinExistence type="predicted"/>
<name>A0A067QIC9_ZOONE</name>
<dbReference type="PROSITE" id="PS50082">
    <property type="entry name" value="WD_REPEATS_2"/>
    <property type="match status" value="4"/>
</dbReference>
<keyword evidence="8" id="KW-1185">Reference proteome</keyword>
<dbReference type="eggNOG" id="ENOG502QPYZ">
    <property type="taxonomic scope" value="Eukaryota"/>
</dbReference>
<evidence type="ECO:0000256" key="2">
    <source>
        <dbReference type="ARBA" id="ARBA00022737"/>
    </source>
</evidence>
<evidence type="ECO:0000256" key="3">
    <source>
        <dbReference type="PROSITE-ProRule" id="PRU00221"/>
    </source>
</evidence>
<dbReference type="PROSITE" id="PS00678">
    <property type="entry name" value="WD_REPEATS_1"/>
    <property type="match status" value="1"/>
</dbReference>
<feature type="repeat" description="WD" evidence="3">
    <location>
        <begin position="55"/>
        <end position="103"/>
    </location>
</feature>
<dbReference type="PANTHER" id="PTHR46362">
    <property type="entry name" value="GEM-ASSOCIATED PROTEIN 5"/>
    <property type="match status" value="1"/>
</dbReference>
<feature type="repeat" description="WD" evidence="3">
    <location>
        <begin position="703"/>
        <end position="745"/>
    </location>
</feature>
<evidence type="ECO:0000259" key="4">
    <source>
        <dbReference type="Pfam" id="PF23770"/>
    </source>
</evidence>
<evidence type="ECO:0000256" key="1">
    <source>
        <dbReference type="ARBA" id="ARBA00022574"/>
    </source>
</evidence>
<dbReference type="InterPro" id="IPR036322">
    <property type="entry name" value="WD40_repeat_dom_sf"/>
</dbReference>
<keyword evidence="1 3" id="KW-0853">WD repeat</keyword>
<dbReference type="InterPro" id="IPR056421">
    <property type="entry name" value="TPR_GEMI5"/>
</dbReference>
<feature type="domain" description="Gem-associated protein 5 TPR" evidence="5">
    <location>
        <begin position="865"/>
        <end position="1072"/>
    </location>
</feature>
<dbReference type="Pfam" id="PF23774">
    <property type="entry name" value="TPR_GEMI5"/>
    <property type="match status" value="1"/>
</dbReference>
<dbReference type="Pfam" id="PF23775">
    <property type="entry name" value="Beta-prop_RIG_2nd"/>
    <property type="match status" value="1"/>
</dbReference>
<dbReference type="STRING" id="136037.A0A067QIC9"/>
<dbReference type="Pfam" id="PF23770">
    <property type="entry name" value="Beta-prop_RIG_1st"/>
    <property type="match status" value="1"/>
</dbReference>
<dbReference type="InParanoid" id="A0A067QIC9"/>
<dbReference type="OMA" id="DYAFQMM"/>
<dbReference type="InterPro" id="IPR015943">
    <property type="entry name" value="WD40/YVTN_repeat-like_dom_sf"/>
</dbReference>
<protein>
    <submittedName>
        <fullName evidence="7">Gem-associated protein 5</fullName>
    </submittedName>
</protein>
<evidence type="ECO:0000313" key="8">
    <source>
        <dbReference type="Proteomes" id="UP000027135"/>
    </source>
</evidence>
<dbReference type="InterPro" id="IPR056424">
    <property type="entry name" value="Beta-prop_GEMI5_2nd"/>
</dbReference>
<dbReference type="InterPro" id="IPR019775">
    <property type="entry name" value="WD40_repeat_CS"/>
</dbReference>
<dbReference type="InterPro" id="IPR052640">
    <property type="entry name" value="Gemin-5"/>
</dbReference>
<gene>
    <name evidence="7" type="ORF">L798_01760</name>
</gene>
<evidence type="ECO:0000313" key="7">
    <source>
        <dbReference type="EMBL" id="KDR08548.1"/>
    </source>
</evidence>
<evidence type="ECO:0000259" key="6">
    <source>
        <dbReference type="Pfam" id="PF23775"/>
    </source>
</evidence>
<feature type="repeat" description="WD" evidence="3">
    <location>
        <begin position="418"/>
        <end position="444"/>
    </location>
</feature>
<feature type="repeat" description="WD" evidence="3">
    <location>
        <begin position="660"/>
        <end position="702"/>
    </location>
</feature>
<dbReference type="EMBL" id="KK853320">
    <property type="protein sequence ID" value="KDR08548.1"/>
    <property type="molecule type" value="Genomic_DNA"/>
</dbReference>
<dbReference type="Gene3D" id="2.130.10.10">
    <property type="entry name" value="YVTN repeat-like/Quinoprotein amine dehydrogenase"/>
    <property type="match status" value="2"/>
</dbReference>
<dbReference type="GO" id="GO:0032797">
    <property type="term" value="C:SMN complex"/>
    <property type="evidence" value="ECO:0007669"/>
    <property type="project" value="TreeGrafter"/>
</dbReference>
<dbReference type="InterPro" id="IPR056432">
    <property type="entry name" value="Beta-prop_GEMI5_1st"/>
</dbReference>
<accession>A0A067QIC9</accession>
<dbReference type="OrthoDB" id="7326421at2759"/>
<dbReference type="GO" id="GO:0005634">
    <property type="term" value="C:nucleus"/>
    <property type="evidence" value="ECO:0007669"/>
    <property type="project" value="TreeGrafter"/>
</dbReference>
<dbReference type="SMART" id="SM00320">
    <property type="entry name" value="WD40"/>
    <property type="match status" value="10"/>
</dbReference>
<dbReference type="GO" id="GO:0003730">
    <property type="term" value="F:mRNA 3'-UTR binding"/>
    <property type="evidence" value="ECO:0007669"/>
    <property type="project" value="TreeGrafter"/>
</dbReference>
<sequence length="1426" mass="158246">MNEETLPPSPNWYLSNVLACAADGTIAYGSRSNIVIARHLPGNSGIRTPQISIIPNAHKERVTVIAFSTSRESSDTYWNCLASAGDDSVIRVWSLETLSPLLAHSSHVEGSKVCCMDWSKFDPSLVVSADEPGRIVCWDLFSNTTQQYKFGKLVPTCLACCPHRRDLIAMGTRSGLVCTVSLKDNGKMLHRLRGHDSEVVSLAWCPVSYNILQPNELQDDILLASGAKEKSVYIWRAGGDGHYEIVLNLPIVPLSQETVSAQQHRSRLGASVAGGGGYGVNWTCVSWPEPNTILSSSLWGELVAFNIQQVTSVRSNKQLTAKLWRLVHACHSRGLFSIAYVTTQGYVNNRMNSEKNGACNGNGLAEHDNTECKASSCVVWTAGQDRQLVACNLETGEVLVNVPTLGGFVYCVAASPLDPNRIAFGGGDGTIRVWNLSNSTSLEVTSLWQKIKGKVMALAWHPTKEKWLAYGTSEGRVGLYDVSCGKPPILLRPFHHHSVYTLCWGPPVYKTGAAVANGTFLYSCGDGEVVQYDSDNPDEEPLNLKDMMQIPNFNRKRSDIAWKPDCTLLAVGNEDGTVHIMSAPHLTLIHTLLGHKNLIQCLVWHPESTATDTMYSPYRHWLAVSSNETRIKVFDLSQLTKDNVEAETDQLKPALSCITLTGHLGRVVSMCWSPHIGGQLVSVSYDHTAQVWNVPCQQPVANFCLHSSLVYCCVWCPLDPDMIITGSSDFTLRVWRISNQTQALPSERKKHKKSEVKMPKMVLAADTNSLPQPAGGDEKVNVSAVPTADPDNAVEFARSEKELRQASGIQISKKKKFVSRKSFFPVSSQQQNQGKVQHLSNCYRLLAALNTCDSVQNGDFPLYHGFFGNRDDMQRLLDAEVEHHNNGGNFELAHHIELWRGNVTEMLKEMARRKQLSDLLVSFAPLASQRLWMDMCKAYSDQLVLLGQYQKAASYLLVCHKVNEAIELLVNHKLFREALAIAHSRLGPDDPTPKRIVRDWGRHFASEGNYELAVECLISVGELMEAAMLIRKRTDESSLKLAAMIADKAGAQELASMLAIQSIKQSLLVENWDVAREVALEHAHLKHLSLLITVHQTIVELAVKNDCSLYLRWLDQCKHMPSELTPLLELIVLRWQTDVSKEEAEEINVMLHKEFRTNEAPDTKQKLWLVVSVELALSCVSDGAKRLSHLVAALSACYQYRQLQPAAEYFLLQLCTWLSPQGPFVQKSIFCVENNGELRGVAKSLQAHLCAGVVEWASENLGDKLASLSASSGKNGTVTEETDACKDCQNKSFGQWHGVLEVLKIGKNAILAKENLQYFQDCVKIKKWECEIATAFAKSQKIVGDVASAVEAGDDSDDKNSVLLRLEELKQRKEAFESDYISSPNPFVTYCRIKNILFHIKNEDPKSCGDLSEQIEALWESITSHA</sequence>
<dbReference type="PROSITE" id="PS50294">
    <property type="entry name" value="WD_REPEATS_REGION"/>
    <property type="match status" value="1"/>
</dbReference>
<evidence type="ECO:0000259" key="5">
    <source>
        <dbReference type="Pfam" id="PF23774"/>
    </source>
</evidence>
<dbReference type="Proteomes" id="UP000027135">
    <property type="component" value="Unassembled WGS sequence"/>
</dbReference>
<dbReference type="InterPro" id="IPR001680">
    <property type="entry name" value="WD40_rpt"/>
</dbReference>
<dbReference type="PANTHER" id="PTHR46362:SF1">
    <property type="entry name" value="GEM-ASSOCIATED PROTEIN 5"/>
    <property type="match status" value="1"/>
</dbReference>
<organism evidence="7 8">
    <name type="scientific">Zootermopsis nevadensis</name>
    <name type="common">Dampwood termite</name>
    <dbReference type="NCBI Taxonomy" id="136037"/>
    <lineage>
        <taxon>Eukaryota</taxon>
        <taxon>Metazoa</taxon>
        <taxon>Ecdysozoa</taxon>
        <taxon>Arthropoda</taxon>
        <taxon>Hexapoda</taxon>
        <taxon>Insecta</taxon>
        <taxon>Pterygota</taxon>
        <taxon>Neoptera</taxon>
        <taxon>Polyneoptera</taxon>
        <taxon>Dictyoptera</taxon>
        <taxon>Blattodea</taxon>
        <taxon>Blattoidea</taxon>
        <taxon>Termitoidae</taxon>
        <taxon>Termopsidae</taxon>
        <taxon>Zootermopsis</taxon>
    </lineage>
</organism>
<feature type="domain" description="Gem-associated protein 5 first beta-propeller" evidence="4">
    <location>
        <begin position="78"/>
        <end position="209"/>
    </location>
</feature>
<dbReference type="SUPFAM" id="SSF50978">
    <property type="entry name" value="WD40 repeat-like"/>
    <property type="match status" value="3"/>
</dbReference>
<dbReference type="GO" id="GO:0000387">
    <property type="term" value="P:spliceosomal snRNP assembly"/>
    <property type="evidence" value="ECO:0007669"/>
    <property type="project" value="TreeGrafter"/>
</dbReference>